<dbReference type="EMBL" id="JYON01000013">
    <property type="protein sequence ID" value="KJH71346.1"/>
    <property type="molecule type" value="Genomic_DNA"/>
</dbReference>
<evidence type="ECO:0000313" key="2">
    <source>
        <dbReference type="Proteomes" id="UP000032452"/>
    </source>
</evidence>
<organism evidence="1 2">
    <name type="scientific">Aliterella atlantica CENA595</name>
    <dbReference type="NCBI Taxonomy" id="1618023"/>
    <lineage>
        <taxon>Bacteria</taxon>
        <taxon>Bacillati</taxon>
        <taxon>Cyanobacteriota</taxon>
        <taxon>Cyanophyceae</taxon>
        <taxon>Chroococcidiopsidales</taxon>
        <taxon>Aliterellaceae</taxon>
        <taxon>Aliterella</taxon>
    </lineage>
</organism>
<dbReference type="RefSeq" id="WP_045055243.1">
    <property type="nucleotide sequence ID" value="NZ_CAWMDP010000056.1"/>
</dbReference>
<dbReference type="OrthoDB" id="589417at2"/>
<sequence>MSDITEIPFDQIRSWVRSESAKGRNMKEIVAELASSRNDVTILSVTDSPENRHQKIVGSLQKLSANN</sequence>
<dbReference type="AlphaFoldDB" id="A0A0D8ZVV0"/>
<comment type="caution">
    <text evidence="1">The sequence shown here is derived from an EMBL/GenBank/DDBJ whole genome shotgun (WGS) entry which is preliminary data.</text>
</comment>
<keyword evidence="2" id="KW-1185">Reference proteome</keyword>
<accession>A0A0D8ZVV0</accession>
<evidence type="ECO:0000313" key="1">
    <source>
        <dbReference type="EMBL" id="KJH71346.1"/>
    </source>
</evidence>
<gene>
    <name evidence="1" type="ORF">UH38_13795</name>
</gene>
<name>A0A0D8ZVV0_9CYAN</name>
<proteinExistence type="predicted"/>
<reference evidence="1 2" key="1">
    <citation type="submission" date="2015-02" db="EMBL/GenBank/DDBJ databases">
        <title>Draft genome of a novel marine cyanobacterium (Chroococcales) isolated from South Atlantic Ocean.</title>
        <authorList>
            <person name="Rigonato J."/>
            <person name="Alvarenga D.O."/>
            <person name="Branco L.H."/>
            <person name="Varani A.M."/>
            <person name="Brandini F.P."/>
            <person name="Fiore M.F."/>
        </authorList>
    </citation>
    <scope>NUCLEOTIDE SEQUENCE [LARGE SCALE GENOMIC DNA]</scope>
    <source>
        <strain evidence="1 2">CENA595</strain>
    </source>
</reference>
<protein>
    <submittedName>
        <fullName evidence="1">Uncharacterized protein</fullName>
    </submittedName>
</protein>
<dbReference type="Proteomes" id="UP000032452">
    <property type="component" value="Unassembled WGS sequence"/>
</dbReference>